<dbReference type="AlphaFoldDB" id="A0A849L3I7"/>
<feature type="transmembrane region" description="Helical" evidence="1">
    <location>
        <begin position="72"/>
        <end position="90"/>
    </location>
</feature>
<feature type="transmembrane region" description="Helical" evidence="1">
    <location>
        <begin position="196"/>
        <end position="214"/>
    </location>
</feature>
<feature type="transmembrane region" description="Helical" evidence="1">
    <location>
        <begin position="340"/>
        <end position="357"/>
    </location>
</feature>
<dbReference type="EMBL" id="JABFBC010000001">
    <property type="protein sequence ID" value="NNU80790.1"/>
    <property type="molecule type" value="Genomic_DNA"/>
</dbReference>
<accession>A0A849L3I7</accession>
<dbReference type="GO" id="GO:0016020">
    <property type="term" value="C:membrane"/>
    <property type="evidence" value="ECO:0007669"/>
    <property type="project" value="InterPro"/>
</dbReference>
<feature type="transmembrane region" description="Helical" evidence="1">
    <location>
        <begin position="45"/>
        <end position="63"/>
    </location>
</feature>
<keyword evidence="1" id="KW-0472">Membrane</keyword>
<proteinExistence type="predicted"/>
<evidence type="ECO:0000313" key="2">
    <source>
        <dbReference type="EMBL" id="NNU80790.1"/>
    </source>
</evidence>
<comment type="caution">
    <text evidence="2">The sequence shown here is derived from an EMBL/GenBank/DDBJ whole genome shotgun (WGS) entry which is preliminary data.</text>
</comment>
<evidence type="ECO:0000313" key="3">
    <source>
        <dbReference type="Proteomes" id="UP000572377"/>
    </source>
</evidence>
<dbReference type="Pfam" id="PF05145">
    <property type="entry name" value="AbrB"/>
    <property type="match status" value="1"/>
</dbReference>
<gene>
    <name evidence="2" type="ORF">HMH01_10105</name>
</gene>
<feature type="transmembrane region" description="Helical" evidence="1">
    <location>
        <begin position="273"/>
        <end position="294"/>
    </location>
</feature>
<dbReference type="PIRSF" id="PIRSF038991">
    <property type="entry name" value="Protein_AbrB"/>
    <property type="match status" value="1"/>
</dbReference>
<feature type="transmembrane region" description="Helical" evidence="1">
    <location>
        <begin position="20"/>
        <end position="39"/>
    </location>
</feature>
<feature type="transmembrane region" description="Helical" evidence="1">
    <location>
        <begin position="226"/>
        <end position="243"/>
    </location>
</feature>
<feature type="transmembrane region" description="Helical" evidence="1">
    <location>
        <begin position="249"/>
        <end position="266"/>
    </location>
</feature>
<dbReference type="Proteomes" id="UP000572377">
    <property type="component" value="Unassembled WGS sequence"/>
</dbReference>
<keyword evidence="3" id="KW-1185">Reference proteome</keyword>
<evidence type="ECO:0000256" key="1">
    <source>
        <dbReference type="SAM" id="Phobius"/>
    </source>
</evidence>
<keyword evidence="1" id="KW-0812">Transmembrane</keyword>
<sequence>MKSKSVPGRVKPPAPPHAGWRFLFALCLSALGGAVFAWAAMPLPWLLGAMTATMLAALLRLPVHAPAAIRPYVVTVIGVMLGSGFTPALLGHLGSWALSLLFVGLYLIVSGLIVVPYYRILGGQDRATAYFSGMPGGLSEMMIIGRDMGGDDRKIVLAHTARIFLCVCLVAFWFRVFGGLEAQGAGGRLGIAFAQIPPHELVLLALAGVAGFVLGRRLRIPAPTMIGPMLVSAALHMGGLVVSPPPSELVIAAQVILGTIVGVRFLGAAPGEVLRALALGLGATLIMIGVSLGFALGLERLIGQGFVQILLGFAPGGFTEMSLIALALQADVAYVATHHMVRIILVILLAPLIFALWRGKTPEV</sequence>
<dbReference type="PANTHER" id="PTHR38457:SF1">
    <property type="entry name" value="REGULATOR ABRB-RELATED"/>
    <property type="match status" value="1"/>
</dbReference>
<dbReference type="GO" id="GO:0010468">
    <property type="term" value="P:regulation of gene expression"/>
    <property type="evidence" value="ECO:0007669"/>
    <property type="project" value="InterPro"/>
</dbReference>
<feature type="transmembrane region" description="Helical" evidence="1">
    <location>
        <begin position="155"/>
        <end position="176"/>
    </location>
</feature>
<protein>
    <submittedName>
        <fullName evidence="2">AbrB family transcriptional regulator</fullName>
    </submittedName>
</protein>
<feature type="transmembrane region" description="Helical" evidence="1">
    <location>
        <begin position="306"/>
        <end position="328"/>
    </location>
</feature>
<reference evidence="2 3" key="1">
    <citation type="submission" date="2020-05" db="EMBL/GenBank/DDBJ databases">
        <title>Gimesia benthica sp. nov., a novel planctomycete isolated from a deep-sea water sample of the Northwest Indian Ocean.</title>
        <authorList>
            <person name="Wang J."/>
            <person name="Ruan C."/>
            <person name="Song L."/>
            <person name="Zhu Y."/>
            <person name="Li A."/>
            <person name="Zheng X."/>
            <person name="Wang L."/>
            <person name="Lu Z."/>
            <person name="Huang Y."/>
            <person name="Du W."/>
            <person name="Zhou Y."/>
            <person name="Huang L."/>
            <person name="Dai X."/>
        </authorList>
    </citation>
    <scope>NUCLEOTIDE SEQUENCE [LARGE SCALE GENOMIC DNA]</scope>
    <source>
        <strain evidence="2 3">YYQ-30</strain>
    </source>
</reference>
<dbReference type="PANTHER" id="PTHR38457">
    <property type="entry name" value="REGULATOR ABRB-RELATED"/>
    <property type="match status" value="1"/>
</dbReference>
<keyword evidence="1" id="KW-1133">Transmembrane helix</keyword>
<dbReference type="NCBIfam" id="TIGR03082">
    <property type="entry name" value="Gneg_AbrB_dup"/>
    <property type="match status" value="2"/>
</dbReference>
<organism evidence="2 3">
    <name type="scientific">Halovulum dunhuangense</name>
    <dbReference type="NCBI Taxonomy" id="1505036"/>
    <lineage>
        <taxon>Bacteria</taxon>
        <taxon>Pseudomonadati</taxon>
        <taxon>Pseudomonadota</taxon>
        <taxon>Alphaproteobacteria</taxon>
        <taxon>Rhodobacterales</taxon>
        <taxon>Paracoccaceae</taxon>
        <taxon>Halovulum</taxon>
    </lineage>
</organism>
<dbReference type="InterPro" id="IPR007820">
    <property type="entry name" value="AbrB_fam"/>
</dbReference>
<feature type="transmembrane region" description="Helical" evidence="1">
    <location>
        <begin position="96"/>
        <end position="118"/>
    </location>
</feature>
<dbReference type="InterPro" id="IPR017516">
    <property type="entry name" value="AbrB_dup"/>
</dbReference>
<name>A0A849L3I7_9RHOB</name>